<dbReference type="EMBL" id="AGYG01000016">
    <property type="protein sequence ID" value="ENZ38987.1"/>
    <property type="molecule type" value="Genomic_DNA"/>
</dbReference>
<comment type="caution">
    <text evidence="1">The sequence shown here is derived from an EMBL/GenBank/DDBJ whole genome shotgun (WGS) entry which is preliminary data.</text>
</comment>
<sequence>MPGRIPLSITLLLSGSDAGGEQRTRRCLSMETNWGLSQEIEILANLISIIKL</sequence>
<dbReference type="PATRIC" id="fig|997897.5.peg.2296"/>
<evidence type="ECO:0000313" key="1">
    <source>
        <dbReference type="EMBL" id="ENZ38987.1"/>
    </source>
</evidence>
<dbReference type="HOGENOM" id="CLU_3078325_0_0_9"/>
<name>R0B3Z4_9FIRM</name>
<proteinExistence type="predicted"/>
<evidence type="ECO:0000313" key="2">
    <source>
        <dbReference type="Proteomes" id="UP000013041"/>
    </source>
</evidence>
<gene>
    <name evidence="1" type="ORF">HMPREF1097_02159</name>
</gene>
<dbReference type="AlphaFoldDB" id="R0B3Z4"/>
<organism evidence="1 2">
    <name type="scientific">Enterocloster bolteae 90B8</name>
    <dbReference type="NCBI Taxonomy" id="997897"/>
    <lineage>
        <taxon>Bacteria</taxon>
        <taxon>Bacillati</taxon>
        <taxon>Bacillota</taxon>
        <taxon>Clostridia</taxon>
        <taxon>Lachnospirales</taxon>
        <taxon>Lachnospiraceae</taxon>
        <taxon>Enterocloster</taxon>
    </lineage>
</organism>
<protein>
    <submittedName>
        <fullName evidence="1">Uncharacterized protein</fullName>
    </submittedName>
</protein>
<reference evidence="1 2" key="1">
    <citation type="submission" date="2013-01" db="EMBL/GenBank/DDBJ databases">
        <title>The Genome Sequence of Clostridium bolteae 90B8.</title>
        <authorList>
            <consortium name="The Broad Institute Genome Sequencing Platform"/>
            <person name="Earl A."/>
            <person name="Ward D."/>
            <person name="Feldgarden M."/>
            <person name="Gevers D."/>
            <person name="Courvalin P."/>
            <person name="Lambert T."/>
            <person name="Walker B."/>
            <person name="Young S.K."/>
            <person name="Zeng Q."/>
            <person name="Gargeya S."/>
            <person name="Fitzgerald M."/>
            <person name="Haas B."/>
            <person name="Abouelleil A."/>
            <person name="Alvarado L."/>
            <person name="Arachchi H.M."/>
            <person name="Berlin A.M."/>
            <person name="Chapman S.B."/>
            <person name="Dewar J."/>
            <person name="Goldberg J."/>
            <person name="Griggs A."/>
            <person name="Gujja S."/>
            <person name="Hansen M."/>
            <person name="Howarth C."/>
            <person name="Imamovic A."/>
            <person name="Larimer J."/>
            <person name="McCowan C."/>
            <person name="Murphy C."/>
            <person name="Neiman D."/>
            <person name="Pearson M."/>
            <person name="Priest M."/>
            <person name="Roberts A."/>
            <person name="Saif S."/>
            <person name="Shea T."/>
            <person name="Sisk P."/>
            <person name="Sykes S."/>
            <person name="Wortman J."/>
            <person name="Nusbaum C."/>
            <person name="Birren B."/>
        </authorList>
    </citation>
    <scope>NUCLEOTIDE SEQUENCE [LARGE SCALE GENOMIC DNA]</scope>
    <source>
        <strain evidence="1 2">90B8</strain>
    </source>
</reference>
<dbReference type="Proteomes" id="UP000013041">
    <property type="component" value="Unassembled WGS sequence"/>
</dbReference>
<accession>R0B3Z4</accession>